<dbReference type="EMBL" id="CP071770">
    <property type="protein sequence ID" value="QTD62639.1"/>
    <property type="molecule type" value="Genomic_DNA"/>
</dbReference>
<reference evidence="16 17" key="1">
    <citation type="journal article" date="2020" name="Front. Cell. Infect. Microbiol.">
        <title>Characterization of Three Porcine Acinetobacter towneri Strains Co-Harboring tet(X3) and bla OXA-58.</title>
        <authorList>
            <person name="Ma J."/>
            <person name="Wang J."/>
            <person name="Feng J."/>
            <person name="Liu Y."/>
            <person name="Yang B."/>
            <person name="Li R."/>
            <person name="Bai L."/>
            <person name="He T."/>
            <person name="Wang X."/>
            <person name="Yang Z."/>
        </authorList>
    </citation>
    <scope>NUCLEOTIDE SEQUENCE [LARGE SCALE GENOMIC DNA]</scope>
    <source>
        <strain evidence="16 17">GX5</strain>
    </source>
</reference>
<dbReference type="GO" id="GO:0004642">
    <property type="term" value="F:phosphoribosylformylglycinamidine synthase activity"/>
    <property type="evidence" value="ECO:0007669"/>
    <property type="project" value="UniProtKB-EC"/>
</dbReference>
<comment type="subunit">
    <text evidence="10">Monomer.</text>
</comment>
<comment type="caution">
    <text evidence="10">Lacks conserved residue(s) required for the propagation of feature annotation.</text>
</comment>
<dbReference type="SUPFAM" id="SSF56042">
    <property type="entry name" value="PurM C-terminal domain-like"/>
    <property type="match status" value="2"/>
</dbReference>
<evidence type="ECO:0000256" key="4">
    <source>
        <dbReference type="ARBA" id="ARBA00022723"/>
    </source>
</evidence>
<evidence type="ECO:0000256" key="6">
    <source>
        <dbReference type="ARBA" id="ARBA00022755"/>
    </source>
</evidence>
<comment type="subcellular location">
    <subcellularLocation>
        <location evidence="10">Cytoplasm</location>
    </subcellularLocation>
</comment>
<name>A0ABX7TFY9_9GAMM</name>
<evidence type="ECO:0000259" key="12">
    <source>
        <dbReference type="Pfam" id="PF02769"/>
    </source>
</evidence>
<feature type="domain" description="Phosphoribosylformylglycinamidine synthase N-terminal" evidence="14">
    <location>
        <begin position="38"/>
        <end position="144"/>
    </location>
</feature>
<dbReference type="Pfam" id="PF18076">
    <property type="entry name" value="FGAR-AT_N"/>
    <property type="match status" value="1"/>
</dbReference>
<dbReference type="InterPro" id="IPR036921">
    <property type="entry name" value="PurM-like_N_sf"/>
</dbReference>
<feature type="region of interest" description="Disordered" evidence="11">
    <location>
        <begin position="304"/>
        <end position="328"/>
    </location>
</feature>
<evidence type="ECO:0000256" key="8">
    <source>
        <dbReference type="ARBA" id="ARBA00022842"/>
    </source>
</evidence>
<comment type="pathway">
    <text evidence="1 10">Purine metabolism; IMP biosynthesis via de novo pathway; 5-amino-1-(5-phospho-D-ribosyl)imidazole from N(2)-formyl-N(1)-(5-phospho-D-ribosyl)glycinamide: step 1/2.</text>
</comment>
<feature type="domain" description="PurM-like C-terminal" evidence="12">
    <location>
        <begin position="833"/>
        <end position="921"/>
    </location>
</feature>
<feature type="domain" description="FGAR-AT PurM N-terminal-like" evidence="15">
    <location>
        <begin position="643"/>
        <end position="802"/>
    </location>
</feature>
<dbReference type="RefSeq" id="WP_207973645.1">
    <property type="nucleotide sequence ID" value="NZ_CP071766.1"/>
</dbReference>
<dbReference type="Pfam" id="PF22689">
    <property type="entry name" value="FGAR-AT_PurM_N-like"/>
    <property type="match status" value="1"/>
</dbReference>
<comment type="function">
    <text evidence="10">Phosphoribosylformylglycinamidine synthase involved in the purines biosynthetic pathway. Catalyzes the ATP-dependent conversion of formylglycinamide ribonucleotide (FGAR) and glutamine to yield formylglycinamidine ribonucleotide (FGAM) and glutamate.</text>
</comment>
<dbReference type="CDD" id="cd02203">
    <property type="entry name" value="PurL_repeat1"/>
    <property type="match status" value="1"/>
</dbReference>
<dbReference type="InterPro" id="IPR010918">
    <property type="entry name" value="PurM-like_C_dom"/>
</dbReference>
<dbReference type="InterPro" id="IPR010073">
    <property type="entry name" value="PurL_large"/>
</dbReference>
<dbReference type="Pfam" id="PF18072">
    <property type="entry name" value="FGAR-AT_linker"/>
    <property type="match status" value="1"/>
</dbReference>
<comment type="catalytic activity">
    <reaction evidence="10">
        <text>N(2)-formyl-N(1)-(5-phospho-beta-D-ribosyl)glycinamide + L-glutamine + ATP + H2O = 2-formamido-N(1)-(5-O-phospho-beta-D-ribosyl)acetamidine + L-glutamate + ADP + phosphate + H(+)</text>
        <dbReference type="Rhea" id="RHEA:17129"/>
        <dbReference type="ChEBI" id="CHEBI:15377"/>
        <dbReference type="ChEBI" id="CHEBI:15378"/>
        <dbReference type="ChEBI" id="CHEBI:29985"/>
        <dbReference type="ChEBI" id="CHEBI:30616"/>
        <dbReference type="ChEBI" id="CHEBI:43474"/>
        <dbReference type="ChEBI" id="CHEBI:58359"/>
        <dbReference type="ChEBI" id="CHEBI:147286"/>
        <dbReference type="ChEBI" id="CHEBI:147287"/>
        <dbReference type="ChEBI" id="CHEBI:456216"/>
        <dbReference type="EC" id="6.3.5.3"/>
    </reaction>
</comment>
<feature type="domain" description="PurM-like C-terminal" evidence="12">
    <location>
        <begin position="425"/>
        <end position="583"/>
    </location>
</feature>
<dbReference type="Gene3D" id="3.90.650.10">
    <property type="entry name" value="PurM-like C-terminal domain"/>
    <property type="match status" value="2"/>
</dbReference>
<dbReference type="PANTHER" id="PTHR10099:SF1">
    <property type="entry name" value="PHOSPHORIBOSYLFORMYLGLYCINAMIDINE SYNTHASE"/>
    <property type="match status" value="1"/>
</dbReference>
<keyword evidence="4 10" id="KW-0479">Metal-binding</keyword>
<dbReference type="SMART" id="SM01211">
    <property type="entry name" value="GATase_5"/>
    <property type="match status" value="1"/>
</dbReference>
<feature type="active site" evidence="10">
    <location>
        <position position="1243"/>
    </location>
</feature>
<accession>A0ABX7TFY9</accession>
<feature type="binding site" evidence="10">
    <location>
        <position position="673"/>
    </location>
    <ligand>
        <name>ATP</name>
        <dbReference type="ChEBI" id="CHEBI:30616"/>
    </ligand>
</feature>
<feature type="binding site" evidence="10">
    <location>
        <position position="713"/>
    </location>
    <ligand>
        <name>Mg(2+)</name>
        <dbReference type="ChEBI" id="CHEBI:18420"/>
    </ligand>
</feature>
<dbReference type="HAMAP" id="MF_00419">
    <property type="entry name" value="PurL_1"/>
    <property type="match status" value="1"/>
</dbReference>
<dbReference type="NCBIfam" id="TIGR01735">
    <property type="entry name" value="FGAM_synt"/>
    <property type="match status" value="1"/>
</dbReference>
<evidence type="ECO:0000256" key="3">
    <source>
        <dbReference type="ARBA" id="ARBA00022598"/>
    </source>
</evidence>
<dbReference type="CDD" id="cd01740">
    <property type="entry name" value="GATase1_FGAR_AT"/>
    <property type="match status" value="1"/>
</dbReference>
<evidence type="ECO:0000259" key="14">
    <source>
        <dbReference type="Pfam" id="PF18076"/>
    </source>
</evidence>
<dbReference type="NCBIfam" id="NF003672">
    <property type="entry name" value="PRK05297.1"/>
    <property type="match status" value="1"/>
</dbReference>
<dbReference type="CDD" id="cd02204">
    <property type="entry name" value="PurL_repeat2"/>
    <property type="match status" value="1"/>
</dbReference>
<keyword evidence="8 10" id="KW-0460">Magnesium</keyword>
<comment type="similarity">
    <text evidence="2 10">In the N-terminal section; belongs to the FGAMS family.</text>
</comment>
<dbReference type="GeneID" id="64223532"/>
<feature type="binding site" evidence="10">
    <location>
        <position position="674"/>
    </location>
    <ligand>
        <name>Mg(2+)</name>
        <dbReference type="ChEBI" id="CHEBI:18420"/>
    </ligand>
</feature>
<dbReference type="InterPro" id="IPR041609">
    <property type="entry name" value="PurL_linker"/>
</dbReference>
<keyword evidence="10" id="KW-0963">Cytoplasm</keyword>
<keyword evidence="6 10" id="KW-0658">Purine biosynthesis</keyword>
<feature type="binding site" evidence="10">
    <location>
        <position position="879"/>
    </location>
    <ligand>
        <name>Mg(2+)</name>
        <dbReference type="ChEBI" id="CHEBI:18420"/>
    </ligand>
</feature>
<dbReference type="InterPro" id="IPR036676">
    <property type="entry name" value="PurM-like_C_sf"/>
</dbReference>
<dbReference type="Pfam" id="PF02769">
    <property type="entry name" value="AIRS_C"/>
    <property type="match status" value="2"/>
</dbReference>
<evidence type="ECO:0000313" key="16">
    <source>
        <dbReference type="EMBL" id="QTD62639.1"/>
    </source>
</evidence>
<feature type="binding site" evidence="10">
    <location>
        <position position="717"/>
    </location>
    <ligand>
        <name>Mg(2+)</name>
        <dbReference type="ChEBI" id="CHEBI:18420"/>
    </ligand>
</feature>
<keyword evidence="17" id="KW-1185">Reference proteome</keyword>
<dbReference type="Gene3D" id="3.40.50.880">
    <property type="match status" value="1"/>
</dbReference>
<dbReference type="InterPro" id="IPR040707">
    <property type="entry name" value="FGAR-AT_N"/>
</dbReference>
<organism evidence="16 17">
    <name type="scientific">Acinetobacter towneri</name>
    <dbReference type="NCBI Taxonomy" id="202956"/>
    <lineage>
        <taxon>Bacteria</taxon>
        <taxon>Pseudomonadati</taxon>
        <taxon>Pseudomonadota</taxon>
        <taxon>Gammaproteobacteria</taxon>
        <taxon>Moraxellales</taxon>
        <taxon>Moraxellaceae</taxon>
        <taxon>Acinetobacter</taxon>
    </lineage>
</organism>
<feature type="active site" evidence="10">
    <location>
        <position position="1245"/>
    </location>
</feature>
<dbReference type="InterPro" id="IPR029062">
    <property type="entry name" value="Class_I_gatase-like"/>
</dbReference>
<dbReference type="Pfam" id="PF13507">
    <property type="entry name" value="GATase_5"/>
    <property type="match status" value="1"/>
</dbReference>
<dbReference type="PANTHER" id="PTHR10099">
    <property type="entry name" value="PHOSPHORIBOSYLFORMYLGLYCINAMIDINE SYNTHASE"/>
    <property type="match status" value="1"/>
</dbReference>
<dbReference type="SUPFAM" id="SSF52317">
    <property type="entry name" value="Class I glutamine amidotransferase-like"/>
    <property type="match status" value="1"/>
</dbReference>
<dbReference type="SUPFAM" id="SSF55326">
    <property type="entry name" value="PurM N-terminal domain-like"/>
    <property type="match status" value="2"/>
</dbReference>
<dbReference type="EC" id="6.3.5.3" evidence="10"/>
<keyword evidence="7 10" id="KW-0067">ATP-binding</keyword>
<dbReference type="Proteomes" id="UP000663954">
    <property type="component" value="Chromosome"/>
</dbReference>
<dbReference type="SUPFAM" id="SSF109736">
    <property type="entry name" value="FGAM synthase PurL, linker domain"/>
    <property type="match status" value="1"/>
</dbReference>
<evidence type="ECO:0000259" key="15">
    <source>
        <dbReference type="Pfam" id="PF22689"/>
    </source>
</evidence>
<keyword evidence="5 10" id="KW-0547">Nucleotide-binding</keyword>
<sequence length="1278" mass="138896">MFIVAGAPAHSSFKKTQLLNRLASMSSVQSFDSQWVYLFDQALDEQQQQSALQLLNDGASFELRQAASDEVQILVTPRVGTISPWSSKATDIFANCNTPVHRLERGVLFTLKGIADVSNEAKQVLHDRMTESVFNHIDDAAALFVETEPKPLNSIDILGEGKAALVKANSEFGFALSDEEIDYLTEAFIKLGRNPHDIELMMFAQANSEHCRHKIFGSEWTIDGEVQPLSLFQMIKNTYKESPTDVLSAYKDNASVIVGFDTQRFYPKKDAATGHYVYKYKSQAAHILMKVETHNHPTAIAPFAGAATGSGGEIRDEGATGRGGKPKAGLTGFTVSNLNIPGFEQPWEENYGKPSRMASPLQIMIEGPLGGAAFNNEFGRPALNGYFRTFEQNVNGEVKGFHKPIMIAGGYGNIRPDHVEKDPIQPGDLLIVLGGPAMLIGLGGGAASSVDSGTMGENLDFASVQRENPEMERRCQEVIDTCWRLEDANPIVSVHDVGAGGISNAMPELVNDHELGAVLDLRKIPSLEPGMSPMEIWSNEAQERYVLAIRPSSLELFESICARERCPFAVLGEATEARHLTVEDPLFNNKAVDMPMQVLLGGTPRMSRSYESIERQGDDFDAAQVTDLKDAIYRVIKNPTVASKSFLITIGDRSITGMVARDQLVGPWQVPVADAAVTTTSLQGFTGEAMAMGERPPVALLNPAASARLAVAESISNIMSAKIDQISDIKLSANWMAAAGQKGEDQALFEGVKAIGMEMCPALGIAIPVGKDSLSMRTTWNDEGVDKSVTSPMSGVITAFAPVTDVRKTLTPELKNTDSVLVRIDLSKGQFRLGGSILAQVYKAIGSVTPDVDNFDEFKAFFALVQDWNNRGLIQAYHDIGDGGLLATVTEMMFASRLGVALEDQSVAALFAEEIGAVLQISKADWANLAAEVAASTLKDAISVAGTVNSTDQLAVNGLVLERADLQAAWSEVSHQIQRLRDNSETADQEFALITDKNHKGLIAQPTFDLNEPVEAPYINTRRPNMVILREQGVNGHVEMAAAFDKVGFNTVDVHMSDLLAGRVDLDDFEGLVACGGFSYGDVLGAGGGWAKSVLFNPKLRDQFEKFFNRQETFSLGICNGCQMLSQLAPLIPGAEAWPRFHRNTSEVFEARSVNVRVEKSNSVLLQDMEGSILPIAVAHGEGCVVAPEANLAALNAGNQVILRYVDSHGNATQHYPMNPNGSPEGISGVTSKDGRATIMMPHPERNFRALQHSWKPEEWTEDGAWLRMFRNARKFIG</sequence>
<evidence type="ECO:0000256" key="9">
    <source>
        <dbReference type="ARBA" id="ARBA00022962"/>
    </source>
</evidence>
<evidence type="ECO:0000256" key="7">
    <source>
        <dbReference type="ARBA" id="ARBA00022840"/>
    </source>
</evidence>
<evidence type="ECO:0000259" key="13">
    <source>
        <dbReference type="Pfam" id="PF18072"/>
    </source>
</evidence>
<dbReference type="PROSITE" id="PS51273">
    <property type="entry name" value="GATASE_TYPE_1"/>
    <property type="match status" value="1"/>
</dbReference>
<evidence type="ECO:0000256" key="11">
    <source>
        <dbReference type="SAM" id="MobiDB-lite"/>
    </source>
</evidence>
<dbReference type="Gene3D" id="1.10.8.750">
    <property type="entry name" value="Phosphoribosylformylglycinamidine synthase, linker domain"/>
    <property type="match status" value="1"/>
</dbReference>
<feature type="active site" description="Nucleophile" evidence="10">
    <location>
        <position position="1119"/>
    </location>
</feature>
<dbReference type="InterPro" id="IPR055181">
    <property type="entry name" value="FGAR-AT_PurM_N-like"/>
</dbReference>
<feature type="binding site" evidence="10">
    <location>
        <begin position="305"/>
        <end position="316"/>
    </location>
    <ligand>
        <name>ATP</name>
        <dbReference type="ChEBI" id="CHEBI:30616"/>
    </ligand>
</feature>
<keyword evidence="9 10" id="KW-0315">Glutamine amidotransferase</keyword>
<evidence type="ECO:0000256" key="10">
    <source>
        <dbReference type="HAMAP-Rule" id="MF_00419"/>
    </source>
</evidence>
<dbReference type="InterPro" id="IPR036604">
    <property type="entry name" value="PurS-like_sf"/>
</dbReference>
<evidence type="ECO:0000256" key="1">
    <source>
        <dbReference type="ARBA" id="ARBA00004920"/>
    </source>
</evidence>
<keyword evidence="3 10" id="KW-0436">Ligase</keyword>
<dbReference type="Gene3D" id="3.30.1330.10">
    <property type="entry name" value="PurM-like, N-terminal domain"/>
    <property type="match status" value="2"/>
</dbReference>
<evidence type="ECO:0000256" key="5">
    <source>
        <dbReference type="ARBA" id="ARBA00022741"/>
    </source>
</evidence>
<evidence type="ECO:0000313" key="17">
    <source>
        <dbReference type="Proteomes" id="UP000663954"/>
    </source>
</evidence>
<feature type="domain" description="Phosphoribosylformylglycinamidine synthase linker" evidence="13">
    <location>
        <begin position="165"/>
        <end position="214"/>
    </location>
</feature>
<dbReference type="SUPFAM" id="SSF82697">
    <property type="entry name" value="PurS-like"/>
    <property type="match status" value="1"/>
</dbReference>
<proteinExistence type="inferred from homology"/>
<protein>
    <recommendedName>
        <fullName evidence="10">Phosphoribosylformylglycinamidine synthase</fullName>
        <shortName evidence="10">FGAM synthase</shortName>
        <shortName evidence="10">FGAMS</shortName>
        <ecNumber evidence="10">6.3.5.3</ecNumber>
    </recommendedName>
    <alternativeName>
        <fullName evidence="10">Formylglycinamide ribonucleotide amidotransferase</fullName>
        <shortName evidence="10">FGAR amidotransferase</shortName>
        <shortName evidence="10">FGAR-AT</shortName>
    </alternativeName>
</protein>
<gene>
    <name evidence="10 16" type="primary">purL</name>
    <name evidence="16" type="synonym">purI</name>
    <name evidence="16" type="ORF">J4G45_05645</name>
</gene>
<evidence type="ECO:0000256" key="2">
    <source>
        <dbReference type="ARBA" id="ARBA00008608"/>
    </source>
</evidence>